<evidence type="ECO:0000259" key="4">
    <source>
        <dbReference type="Pfam" id="PF00135"/>
    </source>
</evidence>
<keyword evidence="2 3" id="KW-0378">Hydrolase</keyword>
<evidence type="ECO:0000256" key="3">
    <source>
        <dbReference type="RuleBase" id="RU361235"/>
    </source>
</evidence>
<gene>
    <name evidence="5" type="ORF">PHLGIDRAFT_74148</name>
</gene>
<evidence type="ECO:0000256" key="1">
    <source>
        <dbReference type="ARBA" id="ARBA00005964"/>
    </source>
</evidence>
<dbReference type="Proteomes" id="UP000053257">
    <property type="component" value="Unassembled WGS sequence"/>
</dbReference>
<protein>
    <recommendedName>
        <fullName evidence="3">Carboxylic ester hydrolase</fullName>
        <ecNumber evidence="3">3.1.1.-</ecNumber>
    </recommendedName>
</protein>
<dbReference type="STRING" id="745531.A0A0C3RVU0"/>
<reference evidence="5 6" key="1">
    <citation type="journal article" date="2014" name="PLoS Genet.">
        <title>Analysis of the Phlebiopsis gigantea genome, transcriptome and secretome provides insight into its pioneer colonization strategies of wood.</title>
        <authorList>
            <person name="Hori C."/>
            <person name="Ishida T."/>
            <person name="Igarashi K."/>
            <person name="Samejima M."/>
            <person name="Suzuki H."/>
            <person name="Master E."/>
            <person name="Ferreira P."/>
            <person name="Ruiz-Duenas F.J."/>
            <person name="Held B."/>
            <person name="Canessa P."/>
            <person name="Larrondo L.F."/>
            <person name="Schmoll M."/>
            <person name="Druzhinina I.S."/>
            <person name="Kubicek C.P."/>
            <person name="Gaskell J.A."/>
            <person name="Kersten P."/>
            <person name="St John F."/>
            <person name="Glasner J."/>
            <person name="Sabat G."/>
            <person name="Splinter BonDurant S."/>
            <person name="Syed K."/>
            <person name="Yadav J."/>
            <person name="Mgbeahuruike A.C."/>
            <person name="Kovalchuk A."/>
            <person name="Asiegbu F.O."/>
            <person name="Lackner G."/>
            <person name="Hoffmeister D."/>
            <person name="Rencoret J."/>
            <person name="Gutierrez A."/>
            <person name="Sun H."/>
            <person name="Lindquist E."/>
            <person name="Barry K."/>
            <person name="Riley R."/>
            <person name="Grigoriev I.V."/>
            <person name="Henrissat B."/>
            <person name="Kues U."/>
            <person name="Berka R.M."/>
            <person name="Martinez A.T."/>
            <person name="Covert S.F."/>
            <person name="Blanchette R.A."/>
            <person name="Cullen D."/>
        </authorList>
    </citation>
    <scope>NUCLEOTIDE SEQUENCE [LARGE SCALE GENOMIC DNA]</scope>
    <source>
        <strain evidence="5 6">11061_1 CR5-6</strain>
    </source>
</reference>
<dbReference type="EC" id="3.1.1.-" evidence="3"/>
<dbReference type="AlphaFoldDB" id="A0A0C3RVU0"/>
<feature type="signal peptide" evidence="3">
    <location>
        <begin position="1"/>
        <end position="19"/>
    </location>
</feature>
<dbReference type="SUPFAM" id="SSF53474">
    <property type="entry name" value="alpha/beta-Hydrolases"/>
    <property type="match status" value="1"/>
</dbReference>
<dbReference type="PANTHER" id="PTHR11559">
    <property type="entry name" value="CARBOXYLESTERASE"/>
    <property type="match status" value="1"/>
</dbReference>
<dbReference type="InterPro" id="IPR029058">
    <property type="entry name" value="AB_hydrolase_fold"/>
</dbReference>
<comment type="similarity">
    <text evidence="1 3">Belongs to the type-B carboxylesterase/lipase family.</text>
</comment>
<dbReference type="InterPro" id="IPR050309">
    <property type="entry name" value="Type-B_Carboxylest/Lipase"/>
</dbReference>
<feature type="domain" description="Carboxylesterase type B" evidence="4">
    <location>
        <begin position="21"/>
        <end position="493"/>
    </location>
</feature>
<feature type="chain" id="PRO_5005111171" description="Carboxylic ester hydrolase" evidence="3">
    <location>
        <begin position="20"/>
        <end position="534"/>
    </location>
</feature>
<accession>A0A0C3RVU0</accession>
<dbReference type="OrthoDB" id="408631at2759"/>
<dbReference type="InterPro" id="IPR019826">
    <property type="entry name" value="Carboxylesterase_B_AS"/>
</dbReference>
<sequence length="534" mass="57307">MRWLSLIGSLAVACSAAAGTVVDLGYAKFRGNLSYPNTVAFLGLQYAEPPVGDRRFRLPLPLNTSRVTAETKGAIIDASIAPQFCIQGGSASVPGGGGSEDCLQVNVYAPVNATKRDKLPVLVYIHGGGYNHGNPLVWPFDHWIHQVPDVVIVSVYYRLDSFGFLAHPDFATDPTLGDMNAGIQDQTEALRWVQKHIAAFGGDPDQVTIDGQSAGGSSIEIHLVAPQQQGLFHGAIAQSVYRTPLPTPEQQVPLFNFYAGKAGCGGLETIKETMGCLRNSSVSALAPAQDANRSSSSNGSYNFWRPVVDDKIIPKRPTPSILTGDIHPVRLMVGSCSNETLSTSPNMNASLSAFFPMLSPTDIAEYNGVYPLSAYANTSEQARVATGESELRCAAEIMADAWSPHVTTYVYRYNTANPTDASGLVEHAAESWMMFKGTHDGPNGTTTFIPMTPSQDAFAEELIAYWLSFVRAGNPNTFKLARAPTWPQYHPGAPRRVVLTEGTVVASGSTVETIARDEAGRCAFVASKFPAQQA</sequence>
<name>A0A0C3RVU0_PHLG1</name>
<evidence type="ECO:0000313" key="5">
    <source>
        <dbReference type="EMBL" id="KIP05506.1"/>
    </source>
</evidence>
<dbReference type="InterPro" id="IPR002018">
    <property type="entry name" value="CarbesteraseB"/>
</dbReference>
<proteinExistence type="inferred from homology"/>
<dbReference type="Pfam" id="PF00135">
    <property type="entry name" value="COesterase"/>
    <property type="match status" value="1"/>
</dbReference>
<keyword evidence="6" id="KW-1185">Reference proteome</keyword>
<dbReference type="ESTHER" id="phlgi-a0a0c3rvu0">
    <property type="family name" value="Fungal_carboxylesterase_lipase"/>
</dbReference>
<dbReference type="GO" id="GO:0016787">
    <property type="term" value="F:hydrolase activity"/>
    <property type="evidence" value="ECO:0007669"/>
    <property type="project" value="UniProtKB-KW"/>
</dbReference>
<organism evidence="5 6">
    <name type="scientific">Phlebiopsis gigantea (strain 11061_1 CR5-6)</name>
    <name type="common">White-rot fungus</name>
    <name type="synonym">Peniophora gigantea</name>
    <dbReference type="NCBI Taxonomy" id="745531"/>
    <lineage>
        <taxon>Eukaryota</taxon>
        <taxon>Fungi</taxon>
        <taxon>Dikarya</taxon>
        <taxon>Basidiomycota</taxon>
        <taxon>Agaricomycotina</taxon>
        <taxon>Agaricomycetes</taxon>
        <taxon>Polyporales</taxon>
        <taxon>Phanerochaetaceae</taxon>
        <taxon>Phlebiopsis</taxon>
    </lineage>
</organism>
<keyword evidence="3" id="KW-0732">Signal</keyword>
<dbReference type="HOGENOM" id="CLU_006586_10_7_1"/>
<evidence type="ECO:0000313" key="6">
    <source>
        <dbReference type="Proteomes" id="UP000053257"/>
    </source>
</evidence>
<dbReference type="EMBL" id="KN840541">
    <property type="protein sequence ID" value="KIP05506.1"/>
    <property type="molecule type" value="Genomic_DNA"/>
</dbReference>
<dbReference type="Gene3D" id="3.40.50.1820">
    <property type="entry name" value="alpha/beta hydrolase"/>
    <property type="match status" value="1"/>
</dbReference>
<dbReference type="PROSITE" id="PS00122">
    <property type="entry name" value="CARBOXYLESTERASE_B_1"/>
    <property type="match status" value="1"/>
</dbReference>
<evidence type="ECO:0000256" key="2">
    <source>
        <dbReference type="ARBA" id="ARBA00022801"/>
    </source>
</evidence>